<dbReference type="Proteomes" id="UP000289486">
    <property type="component" value="Segment"/>
</dbReference>
<feature type="transmembrane region" description="Helical" evidence="1">
    <location>
        <begin position="7"/>
        <end position="30"/>
    </location>
</feature>
<keyword evidence="1" id="KW-0812">Transmembrane</keyword>
<proteinExistence type="predicted"/>
<evidence type="ECO:0000256" key="1">
    <source>
        <dbReference type="SAM" id="Phobius"/>
    </source>
</evidence>
<sequence length="33" mass="3660">MISNYRFAAIVVIVLAAAGALIEWLAFLYMNNT</sequence>
<reference evidence="2 3" key="1">
    <citation type="submission" date="2019-01" db="EMBL/GenBank/DDBJ databases">
        <title>Complete genome sequence of Pantoea phage vB_PagM_LIET2.</title>
        <authorList>
            <person name="Truncaite L."/>
            <person name="Simoliuniene M."/>
            <person name="Kazlauskas D."/>
            <person name="Meskys R."/>
            <person name="Simoliunas E."/>
        </authorList>
    </citation>
    <scope>NUCLEOTIDE SEQUENCE [LARGE SCALE GENOMIC DNA]</scope>
</reference>
<evidence type="ECO:0000313" key="3">
    <source>
        <dbReference type="Proteomes" id="UP000289486"/>
    </source>
</evidence>
<accession>A0A411AW30</accession>
<keyword evidence="1" id="KW-0472">Membrane</keyword>
<protein>
    <submittedName>
        <fullName evidence="2">Uncharacterized protein</fullName>
    </submittedName>
</protein>
<organism evidence="2 3">
    <name type="scientific">Pantoea phage vB_PagM_LIET2</name>
    <dbReference type="NCBI Taxonomy" id="2508071"/>
    <lineage>
        <taxon>Viruses</taxon>
        <taxon>Duplodnaviria</taxon>
        <taxon>Heunggongvirae</taxon>
        <taxon>Uroviricota</taxon>
        <taxon>Caudoviricetes</taxon>
        <taxon>Lietduovirus</taxon>
        <taxon>Lietduovirus LIET2</taxon>
    </lineage>
</organism>
<name>A0A411AW30_9CAUD</name>
<keyword evidence="1" id="KW-1133">Transmembrane helix</keyword>
<dbReference type="EMBL" id="MK388689">
    <property type="protein sequence ID" value="QAX92312.1"/>
    <property type="molecule type" value="Genomic_DNA"/>
</dbReference>
<gene>
    <name evidence="2" type="ORF">LIET2_gp060</name>
</gene>
<keyword evidence="3" id="KW-1185">Reference proteome</keyword>
<evidence type="ECO:0000313" key="2">
    <source>
        <dbReference type="EMBL" id="QAX92312.1"/>
    </source>
</evidence>